<reference evidence="2" key="2">
    <citation type="journal article" date="2018" name="Plant J.">
        <title>The Sorghum bicolor reference genome: improved assembly, gene annotations, a transcriptome atlas, and signatures of genome organization.</title>
        <authorList>
            <person name="McCormick R.F."/>
            <person name="Truong S.K."/>
            <person name="Sreedasyam A."/>
            <person name="Jenkins J."/>
            <person name="Shu S."/>
            <person name="Sims D."/>
            <person name="Kennedy M."/>
            <person name="Amirebrahimi M."/>
            <person name="Weers B.D."/>
            <person name="McKinley B."/>
            <person name="Mattison A."/>
            <person name="Morishige D.T."/>
            <person name="Grimwood J."/>
            <person name="Schmutz J."/>
            <person name="Mullet J.E."/>
        </authorList>
    </citation>
    <scope>NUCLEOTIDE SEQUENCE [LARGE SCALE GENOMIC DNA]</scope>
    <source>
        <strain evidence="2">cv. BTx623</strain>
    </source>
</reference>
<dbReference type="Gramene" id="KXG35827">
    <property type="protein sequence ID" value="KXG35827"/>
    <property type="gene ID" value="SORBI_3002G234900"/>
</dbReference>
<name>A0A1B6QD29_SORBI</name>
<protein>
    <submittedName>
        <fullName evidence="1">Uncharacterized protein</fullName>
    </submittedName>
</protein>
<keyword evidence="2" id="KW-1185">Reference proteome</keyword>
<evidence type="ECO:0000313" key="1">
    <source>
        <dbReference type="EMBL" id="KXG35827.1"/>
    </source>
</evidence>
<dbReference type="InParanoid" id="A0A1B6QD29"/>
<dbReference type="Proteomes" id="UP000000768">
    <property type="component" value="Chromosome 2"/>
</dbReference>
<organism evidence="1 2">
    <name type="scientific">Sorghum bicolor</name>
    <name type="common">Sorghum</name>
    <name type="synonym">Sorghum vulgare</name>
    <dbReference type="NCBI Taxonomy" id="4558"/>
    <lineage>
        <taxon>Eukaryota</taxon>
        <taxon>Viridiplantae</taxon>
        <taxon>Streptophyta</taxon>
        <taxon>Embryophyta</taxon>
        <taxon>Tracheophyta</taxon>
        <taxon>Spermatophyta</taxon>
        <taxon>Magnoliopsida</taxon>
        <taxon>Liliopsida</taxon>
        <taxon>Poales</taxon>
        <taxon>Poaceae</taxon>
        <taxon>PACMAD clade</taxon>
        <taxon>Panicoideae</taxon>
        <taxon>Andropogonodae</taxon>
        <taxon>Andropogoneae</taxon>
        <taxon>Sorghinae</taxon>
        <taxon>Sorghum</taxon>
    </lineage>
</organism>
<proteinExistence type="predicted"/>
<accession>A0A1B6QD29</accession>
<sequence length="68" mass="7727">MISQAGFFLIQYAHLWKDHLEKLFNLYASGKLKNKCRGGKPWPSEFREFSTETGADAELQKGYAEATA</sequence>
<dbReference type="AlphaFoldDB" id="A0A1B6QD29"/>
<reference evidence="1 2" key="1">
    <citation type="journal article" date="2009" name="Nature">
        <title>The Sorghum bicolor genome and the diversification of grasses.</title>
        <authorList>
            <person name="Paterson A.H."/>
            <person name="Bowers J.E."/>
            <person name="Bruggmann R."/>
            <person name="Dubchak I."/>
            <person name="Grimwood J."/>
            <person name="Gundlach H."/>
            <person name="Haberer G."/>
            <person name="Hellsten U."/>
            <person name="Mitros T."/>
            <person name="Poliakov A."/>
            <person name="Schmutz J."/>
            <person name="Spannagl M."/>
            <person name="Tang H."/>
            <person name="Wang X."/>
            <person name="Wicker T."/>
            <person name="Bharti A.K."/>
            <person name="Chapman J."/>
            <person name="Feltus F.A."/>
            <person name="Gowik U."/>
            <person name="Grigoriev I.V."/>
            <person name="Lyons E."/>
            <person name="Maher C.A."/>
            <person name="Martis M."/>
            <person name="Narechania A."/>
            <person name="Otillar R.P."/>
            <person name="Penning B.W."/>
            <person name="Salamov A.A."/>
            <person name="Wang Y."/>
            <person name="Zhang L."/>
            <person name="Carpita N.C."/>
            <person name="Freeling M."/>
            <person name="Gingle A.R."/>
            <person name="Hash C.T."/>
            <person name="Keller B."/>
            <person name="Klein P."/>
            <person name="Kresovich S."/>
            <person name="McCann M.C."/>
            <person name="Ming R."/>
            <person name="Peterson D.G."/>
            <person name="Mehboob-ur-Rahman"/>
            <person name="Ware D."/>
            <person name="Westhoff P."/>
            <person name="Mayer K.F."/>
            <person name="Messing J."/>
            <person name="Rokhsar D.S."/>
        </authorList>
    </citation>
    <scope>NUCLEOTIDE SEQUENCE [LARGE SCALE GENOMIC DNA]</scope>
    <source>
        <strain evidence="2">cv. BTx623</strain>
    </source>
</reference>
<dbReference type="EMBL" id="CM000761">
    <property type="protein sequence ID" value="KXG35827.1"/>
    <property type="molecule type" value="Genomic_DNA"/>
</dbReference>
<evidence type="ECO:0000313" key="2">
    <source>
        <dbReference type="Proteomes" id="UP000000768"/>
    </source>
</evidence>
<dbReference type="STRING" id="4558.A0A1B6QD29"/>
<gene>
    <name evidence="1" type="ORF">SORBI_3002G234900</name>
</gene>